<comment type="caution">
    <text evidence="3">The sequence shown here is derived from an EMBL/GenBank/DDBJ whole genome shotgun (WGS) entry which is preliminary data.</text>
</comment>
<dbReference type="RefSeq" id="WP_203935202.1">
    <property type="nucleotide sequence ID" value="NZ_BOPH01000158.1"/>
</dbReference>
<dbReference type="InterPro" id="IPR036397">
    <property type="entry name" value="RNaseH_sf"/>
</dbReference>
<dbReference type="GO" id="GO:0015074">
    <property type="term" value="P:DNA integration"/>
    <property type="evidence" value="ECO:0007669"/>
    <property type="project" value="InterPro"/>
</dbReference>
<dbReference type="PANTHER" id="PTHR46889:SF4">
    <property type="entry name" value="TRANSPOSASE INSO FOR INSERTION SEQUENCE ELEMENT IS911B-RELATED"/>
    <property type="match status" value="1"/>
</dbReference>
<name>A0A8J4A775_9ACTN</name>
<dbReference type="EMBL" id="BOPH01000158">
    <property type="protein sequence ID" value="GIJ75443.1"/>
    <property type="molecule type" value="Genomic_DNA"/>
</dbReference>
<gene>
    <name evidence="3" type="ORF">Voc01_103600</name>
</gene>
<dbReference type="InterPro" id="IPR001584">
    <property type="entry name" value="Integrase_cat-core"/>
</dbReference>
<reference evidence="3" key="1">
    <citation type="submission" date="2021-01" db="EMBL/GenBank/DDBJ databases">
        <title>Whole genome shotgun sequence of Virgisporangium ochraceum NBRC 16418.</title>
        <authorList>
            <person name="Komaki H."/>
            <person name="Tamura T."/>
        </authorList>
    </citation>
    <scope>NUCLEOTIDE SEQUENCE</scope>
    <source>
        <strain evidence="3">NBRC 16418</strain>
    </source>
</reference>
<dbReference type="GO" id="GO:0003676">
    <property type="term" value="F:nucleic acid binding"/>
    <property type="evidence" value="ECO:0007669"/>
    <property type="project" value="InterPro"/>
</dbReference>
<evidence type="ECO:0000313" key="4">
    <source>
        <dbReference type="Proteomes" id="UP000635606"/>
    </source>
</evidence>
<organism evidence="3 4">
    <name type="scientific">Virgisporangium ochraceum</name>
    <dbReference type="NCBI Taxonomy" id="65505"/>
    <lineage>
        <taxon>Bacteria</taxon>
        <taxon>Bacillati</taxon>
        <taxon>Actinomycetota</taxon>
        <taxon>Actinomycetes</taxon>
        <taxon>Micromonosporales</taxon>
        <taxon>Micromonosporaceae</taxon>
        <taxon>Virgisporangium</taxon>
    </lineage>
</organism>
<feature type="region of interest" description="Disordered" evidence="1">
    <location>
        <begin position="1"/>
        <end position="21"/>
    </location>
</feature>
<feature type="domain" description="Integrase catalytic" evidence="2">
    <location>
        <begin position="1"/>
        <end position="118"/>
    </location>
</feature>
<sequence>MPGAPATPPTSSQSSGRAVGGTSFRVGHAEYVSAQHAHLAERHGIRLSVGRRGQCWDNAVTESFFATIKTELLHRQAWPTRAAARQAIFEYVEGWYNTRRRHSSLGYLSPAAYETSATNVA</sequence>
<keyword evidence="4" id="KW-1185">Reference proteome</keyword>
<dbReference type="InterPro" id="IPR050900">
    <property type="entry name" value="Transposase_IS3/IS150/IS904"/>
</dbReference>
<evidence type="ECO:0000256" key="1">
    <source>
        <dbReference type="SAM" id="MobiDB-lite"/>
    </source>
</evidence>
<dbReference type="PROSITE" id="PS50994">
    <property type="entry name" value="INTEGRASE"/>
    <property type="match status" value="1"/>
</dbReference>
<dbReference type="PANTHER" id="PTHR46889">
    <property type="entry name" value="TRANSPOSASE INSF FOR INSERTION SEQUENCE IS3B-RELATED"/>
    <property type="match status" value="1"/>
</dbReference>
<dbReference type="InterPro" id="IPR012337">
    <property type="entry name" value="RNaseH-like_sf"/>
</dbReference>
<dbReference type="Gene3D" id="3.30.420.10">
    <property type="entry name" value="Ribonuclease H-like superfamily/Ribonuclease H"/>
    <property type="match status" value="1"/>
</dbReference>
<evidence type="ECO:0000313" key="3">
    <source>
        <dbReference type="EMBL" id="GIJ75443.1"/>
    </source>
</evidence>
<dbReference type="Pfam" id="PF13683">
    <property type="entry name" value="rve_3"/>
    <property type="match status" value="1"/>
</dbReference>
<dbReference type="Proteomes" id="UP000635606">
    <property type="component" value="Unassembled WGS sequence"/>
</dbReference>
<dbReference type="AlphaFoldDB" id="A0A8J4A775"/>
<proteinExistence type="predicted"/>
<evidence type="ECO:0000259" key="2">
    <source>
        <dbReference type="PROSITE" id="PS50994"/>
    </source>
</evidence>
<protein>
    <recommendedName>
        <fullName evidence="2">Integrase catalytic domain-containing protein</fullName>
    </recommendedName>
</protein>
<accession>A0A8J4A775</accession>
<dbReference type="SUPFAM" id="SSF53098">
    <property type="entry name" value="Ribonuclease H-like"/>
    <property type="match status" value="1"/>
</dbReference>